<dbReference type="AlphaFoldDB" id="A0A7Z0WP55"/>
<dbReference type="RefSeq" id="WP_075132760.1">
    <property type="nucleotide sequence ID" value="NZ_MSIF01000004.1"/>
</dbReference>
<dbReference type="Proteomes" id="UP000185696">
    <property type="component" value="Unassembled WGS sequence"/>
</dbReference>
<accession>A0A7Z0WP55</accession>
<evidence type="ECO:0000313" key="1">
    <source>
        <dbReference type="EMBL" id="OLF11525.1"/>
    </source>
</evidence>
<reference evidence="1 2" key="1">
    <citation type="submission" date="2016-12" db="EMBL/GenBank/DDBJ databases">
        <title>The draft genome sequence of Actinophytocola xinjiangensis.</title>
        <authorList>
            <person name="Wang W."/>
            <person name="Yuan L."/>
        </authorList>
    </citation>
    <scope>NUCLEOTIDE SEQUENCE [LARGE SCALE GENOMIC DNA]</scope>
    <source>
        <strain evidence="1 2">CGMCC 4.4663</strain>
    </source>
</reference>
<organism evidence="1 2">
    <name type="scientific">Actinophytocola xinjiangensis</name>
    <dbReference type="NCBI Taxonomy" id="485602"/>
    <lineage>
        <taxon>Bacteria</taxon>
        <taxon>Bacillati</taxon>
        <taxon>Actinomycetota</taxon>
        <taxon>Actinomycetes</taxon>
        <taxon>Pseudonocardiales</taxon>
        <taxon>Pseudonocardiaceae</taxon>
    </lineage>
</organism>
<proteinExistence type="predicted"/>
<comment type="caution">
    <text evidence="1">The sequence shown here is derived from an EMBL/GenBank/DDBJ whole genome shotgun (WGS) entry which is preliminary data.</text>
</comment>
<dbReference type="EMBL" id="MSIF01000004">
    <property type="protein sequence ID" value="OLF11525.1"/>
    <property type="molecule type" value="Genomic_DNA"/>
</dbReference>
<gene>
    <name evidence="1" type="ORF">BLA60_11195</name>
</gene>
<evidence type="ECO:0000313" key="2">
    <source>
        <dbReference type="Proteomes" id="UP000185696"/>
    </source>
</evidence>
<protein>
    <submittedName>
        <fullName evidence="1">Uncharacterized protein</fullName>
    </submittedName>
</protein>
<name>A0A7Z0WP55_9PSEU</name>
<sequence length="181" mass="19793">MTHSPVAPPITQDDLAAFATWLLGDLRDNTDRAKFAEWLVARALGADTTHPRDPWAGWDVLTPDGITVEVKCTGLLQSWSSTTPSPPGYHRLITRAPEASQGEPPAVRAQVYVFGVHLCRDSTAYNVLDVTQWEFRVVPGRVVAAWNQKSIRLAVLQERGYTAITYADLAQAVTAAAATPR</sequence>
<keyword evidence="2" id="KW-1185">Reference proteome</keyword>
<dbReference type="OrthoDB" id="9803979at2"/>